<feature type="region of interest" description="Disordered" evidence="1">
    <location>
        <begin position="48"/>
        <end position="167"/>
    </location>
</feature>
<protein>
    <submittedName>
        <fullName evidence="2">Uncharacterized protein</fullName>
    </submittedName>
</protein>
<dbReference type="Proteomes" id="UP000233551">
    <property type="component" value="Unassembled WGS sequence"/>
</dbReference>
<accession>A0A2I0L378</accession>
<gene>
    <name evidence="2" type="ORF">CRG98_004557</name>
</gene>
<keyword evidence="3" id="KW-1185">Reference proteome</keyword>
<dbReference type="AlphaFoldDB" id="A0A2I0L378"/>
<evidence type="ECO:0000256" key="1">
    <source>
        <dbReference type="SAM" id="MobiDB-lite"/>
    </source>
</evidence>
<dbReference type="EMBL" id="PGOL01000186">
    <property type="protein sequence ID" value="PKI75083.1"/>
    <property type="molecule type" value="Genomic_DNA"/>
</dbReference>
<organism evidence="2 3">
    <name type="scientific">Punica granatum</name>
    <name type="common">Pomegranate</name>
    <dbReference type="NCBI Taxonomy" id="22663"/>
    <lineage>
        <taxon>Eukaryota</taxon>
        <taxon>Viridiplantae</taxon>
        <taxon>Streptophyta</taxon>
        <taxon>Embryophyta</taxon>
        <taxon>Tracheophyta</taxon>
        <taxon>Spermatophyta</taxon>
        <taxon>Magnoliopsida</taxon>
        <taxon>eudicotyledons</taxon>
        <taxon>Gunneridae</taxon>
        <taxon>Pentapetalae</taxon>
        <taxon>rosids</taxon>
        <taxon>malvids</taxon>
        <taxon>Myrtales</taxon>
        <taxon>Lythraceae</taxon>
        <taxon>Punica</taxon>
    </lineage>
</organism>
<proteinExistence type="predicted"/>
<evidence type="ECO:0000313" key="3">
    <source>
        <dbReference type="Proteomes" id="UP000233551"/>
    </source>
</evidence>
<comment type="caution">
    <text evidence="2">The sequence shown here is derived from an EMBL/GenBank/DDBJ whole genome shotgun (WGS) entry which is preliminary data.</text>
</comment>
<sequence>MQLIHICNRSWTNNSSFVDSSGLEGGVSLSLGQPPRCLRACLELLKSPRASKKRRKRKGEKVDEEGPKGSRVSVPKITYKVEKEKDKERRRKLVQIRAENSSGSPRFSKDPGGLGPPLVARPPGDGSGGRGEVEMAFVSEGSQRRRPWTTRNDRWSEWKGSLAAAAD</sequence>
<reference evidence="2 3" key="1">
    <citation type="submission" date="2017-11" db="EMBL/GenBank/DDBJ databases">
        <title>De-novo sequencing of pomegranate (Punica granatum L.) genome.</title>
        <authorList>
            <person name="Akparov Z."/>
            <person name="Amiraslanov A."/>
            <person name="Hajiyeva S."/>
            <person name="Abbasov M."/>
            <person name="Kaur K."/>
            <person name="Hamwieh A."/>
            <person name="Solovyev V."/>
            <person name="Salamov A."/>
            <person name="Braich B."/>
            <person name="Kosarev P."/>
            <person name="Mahmoud A."/>
            <person name="Hajiyev E."/>
            <person name="Babayeva S."/>
            <person name="Izzatullayeva V."/>
            <person name="Mammadov A."/>
            <person name="Mammadov A."/>
            <person name="Sharifova S."/>
            <person name="Ojaghi J."/>
            <person name="Eynullazada K."/>
            <person name="Bayramov B."/>
            <person name="Abdulazimova A."/>
            <person name="Shahmuradov I."/>
        </authorList>
    </citation>
    <scope>NUCLEOTIDE SEQUENCE [LARGE SCALE GENOMIC DNA]</scope>
    <source>
        <strain evidence="3">cv. AG2017</strain>
        <tissue evidence="2">Leaf</tissue>
    </source>
</reference>
<evidence type="ECO:0000313" key="2">
    <source>
        <dbReference type="EMBL" id="PKI75083.1"/>
    </source>
</evidence>
<name>A0A2I0L378_PUNGR</name>
<feature type="compositionally biased region" description="Basic residues" evidence="1">
    <location>
        <begin position="49"/>
        <end position="59"/>
    </location>
</feature>